<keyword evidence="5" id="KW-1133">Transmembrane helix</keyword>
<dbReference type="OrthoDB" id="7788754at2759"/>
<dbReference type="EMBL" id="CAJVCH010060582">
    <property type="protein sequence ID" value="CAG7719335.1"/>
    <property type="molecule type" value="Genomic_DNA"/>
</dbReference>
<keyword evidence="8" id="KW-1185">Reference proteome</keyword>
<keyword evidence="5" id="KW-0812">Transmembrane</keyword>
<comment type="similarity">
    <text evidence="3">Belongs to the TRAFAC class dynamin-like GTPase superfamily. GB1/RHD3 GTPase family.</text>
</comment>
<accession>A0A8J2JFQ3</accession>
<feature type="region of interest" description="Disordered" evidence="4">
    <location>
        <begin position="747"/>
        <end position="776"/>
    </location>
</feature>
<reference evidence="7" key="1">
    <citation type="submission" date="2021-06" db="EMBL/GenBank/DDBJ databases">
        <authorList>
            <person name="Hodson N. C."/>
            <person name="Mongue J. A."/>
            <person name="Jaron S. K."/>
        </authorList>
    </citation>
    <scope>NUCLEOTIDE SEQUENCE</scope>
</reference>
<evidence type="ECO:0000313" key="7">
    <source>
        <dbReference type="EMBL" id="CAG7719335.1"/>
    </source>
</evidence>
<organism evidence="7 8">
    <name type="scientific">Allacma fusca</name>
    <dbReference type="NCBI Taxonomy" id="39272"/>
    <lineage>
        <taxon>Eukaryota</taxon>
        <taxon>Metazoa</taxon>
        <taxon>Ecdysozoa</taxon>
        <taxon>Arthropoda</taxon>
        <taxon>Hexapoda</taxon>
        <taxon>Collembola</taxon>
        <taxon>Symphypleona</taxon>
        <taxon>Sminthuridae</taxon>
        <taxon>Allacma</taxon>
    </lineage>
</organism>
<keyword evidence="2" id="KW-0342">GTP-binding</keyword>
<sequence length="776" mass="88502">MTVLSVLSIDKTSRIELNSENFISVLEKAKDHPLAIISIVGKSREGKSYALNHFIRYLKSGGKDYWDQQELSADEKFPSSDGPHPVTLGVNIWSEPFFCEHKGKEVAILLLDCQGFYDMTLDTEKSAAIFALSSLLSSVLIYNVTTKLDMEVLEKVQEFSKYAALVSSTTDAQAGVKTALTFLVRDFKYTKHFSLGFHNSEEPAANIDKPGNYFHHIFPIPDAAGDKNATLKVLQACFNDIGIFVMPHPGYAFDRDPDINEPGLEFRNRLREMVEYTLSHLVTKQLGSEQITGKTFKKYVKMLAQLCQNGKFPDYPTIQRETADLQNQLAITKALDVFKSEFVKIPEQTLFSEVDFKNKYQPSFNDALQVYNAHKSLATKDEVVYIENLELQCIKYFETRMVENRNKINKRAAELALNTFKEEFACISESFCENEFEAKFYSSWEVAENIFNSEKSSKSEGEDKYIHNLKKDCRNYFEKTCKVENRNRRNGRAIELALKAFKEEFAKITDLFCEKEFESKFYTFWKAAVKTFNSEKISNSEDEVVYLQKLMKECRNFFEETCMNVNRSRRNERAKVLAIKTFCDKFDRMFGLRKNNQEQIQDVTEHMHIESEVDATSSDTAQRSWLKRFSKNLENVWSERGSLKEKEFDKLLSIALAKATTVLETNAITSNDDDFKKLSKFVEDDCTLKFNKIYKRINTDRRKSLERTRIALGALTVITCGGFLAGVAGAAAVDALHTGFNSSTVESATANENGNQDPVVTGASMGLNSSLHVMKR</sequence>
<dbReference type="InterPro" id="IPR015894">
    <property type="entry name" value="Guanylate-bd_N"/>
</dbReference>
<evidence type="ECO:0000256" key="4">
    <source>
        <dbReference type="SAM" id="MobiDB-lite"/>
    </source>
</evidence>
<proteinExistence type="inferred from homology"/>
<keyword evidence="5" id="KW-0472">Membrane</keyword>
<evidence type="ECO:0000256" key="3">
    <source>
        <dbReference type="PROSITE-ProRule" id="PRU01052"/>
    </source>
</evidence>
<dbReference type="PANTHER" id="PTHR10751">
    <property type="entry name" value="GUANYLATE BINDING PROTEIN"/>
    <property type="match status" value="1"/>
</dbReference>
<feature type="transmembrane region" description="Helical" evidence="5">
    <location>
        <begin position="710"/>
        <end position="733"/>
    </location>
</feature>
<evidence type="ECO:0000256" key="2">
    <source>
        <dbReference type="ARBA" id="ARBA00023134"/>
    </source>
</evidence>
<comment type="caution">
    <text evidence="7">The sequence shown here is derived from an EMBL/GenBank/DDBJ whole genome shotgun (WGS) entry which is preliminary data.</text>
</comment>
<feature type="compositionally biased region" description="Polar residues" evidence="4">
    <location>
        <begin position="747"/>
        <end position="758"/>
    </location>
</feature>
<feature type="domain" description="GB1/RHD3-type G" evidence="6">
    <location>
        <begin position="31"/>
        <end position="282"/>
    </location>
</feature>
<dbReference type="PROSITE" id="PS51715">
    <property type="entry name" value="G_GB1_RHD3"/>
    <property type="match status" value="1"/>
</dbReference>
<name>A0A8J2JFQ3_9HEXA</name>
<evidence type="ECO:0000256" key="5">
    <source>
        <dbReference type="SAM" id="Phobius"/>
    </source>
</evidence>
<gene>
    <name evidence="7" type="ORF">AFUS01_LOCUS8668</name>
</gene>
<evidence type="ECO:0000259" key="6">
    <source>
        <dbReference type="PROSITE" id="PS51715"/>
    </source>
</evidence>
<dbReference type="AlphaFoldDB" id="A0A8J2JFQ3"/>
<dbReference type="Pfam" id="PF02263">
    <property type="entry name" value="GBP"/>
    <property type="match status" value="1"/>
</dbReference>
<evidence type="ECO:0000256" key="1">
    <source>
        <dbReference type="ARBA" id="ARBA00022741"/>
    </source>
</evidence>
<protein>
    <recommendedName>
        <fullName evidence="6">GB1/RHD3-type G domain-containing protein</fullName>
    </recommendedName>
</protein>
<keyword evidence="1" id="KW-0547">Nucleotide-binding</keyword>
<dbReference type="GO" id="GO:0003924">
    <property type="term" value="F:GTPase activity"/>
    <property type="evidence" value="ECO:0007669"/>
    <property type="project" value="InterPro"/>
</dbReference>
<dbReference type="GO" id="GO:0005525">
    <property type="term" value="F:GTP binding"/>
    <property type="evidence" value="ECO:0007669"/>
    <property type="project" value="UniProtKB-KW"/>
</dbReference>
<evidence type="ECO:0000313" key="8">
    <source>
        <dbReference type="Proteomes" id="UP000708208"/>
    </source>
</evidence>
<dbReference type="InterPro" id="IPR030386">
    <property type="entry name" value="G_GB1_RHD3_dom"/>
</dbReference>
<dbReference type="Proteomes" id="UP000708208">
    <property type="component" value="Unassembled WGS sequence"/>
</dbReference>
<feature type="compositionally biased region" description="Polar residues" evidence="4">
    <location>
        <begin position="766"/>
        <end position="776"/>
    </location>
</feature>